<comment type="subcellular location">
    <subcellularLocation>
        <location evidence="2">Cell membrane</location>
        <topology evidence="2">Multi-pass membrane protein</topology>
    </subcellularLocation>
</comment>
<comment type="similarity">
    <text evidence="5 18">Belongs to the CDS family.</text>
</comment>
<evidence type="ECO:0000256" key="3">
    <source>
        <dbReference type="ARBA" id="ARBA00005119"/>
    </source>
</evidence>
<sequence length="260" mass="28062">MLIRTLSALVLVPVLLGLTYLGGVYTALLVTTVSLIALKEALAIGQKLGFKAWTISSGIFSMLWLVLIFAGEIQWNFSLMIAWLLFAMGRAALGYPKVSLGEAGYNCFAPIYTVVLFSHLYLIRGFSEGIAWAILTFILVWATDTFAYLIGRVMGKHLLAPRVSPKKTIEGSVGGLVFCILSGILAWQIIGGAPLAAYIALSGVVAVSAQIGDLFESALKRSVNIKDSGNIIPGHGGILDRFDSLLFVIPIMYYWVLIVG</sequence>
<keyword evidence="13 19" id="KW-1133">Transmembrane helix</keyword>
<dbReference type="PATRIC" id="fig|49338.4.peg.2955"/>
<feature type="transmembrane region" description="Helical" evidence="19">
    <location>
        <begin position="105"/>
        <end position="123"/>
    </location>
</feature>
<evidence type="ECO:0000256" key="10">
    <source>
        <dbReference type="ARBA" id="ARBA00022679"/>
    </source>
</evidence>
<gene>
    <name evidence="20" type="ORF">DPCES_2751</name>
</gene>
<evidence type="ECO:0000256" key="17">
    <source>
        <dbReference type="ARBA" id="ARBA00023264"/>
    </source>
</evidence>
<keyword evidence="16" id="KW-0594">Phospholipid biosynthesis</keyword>
<feature type="transmembrane region" description="Helical" evidence="19">
    <location>
        <begin position="75"/>
        <end position="93"/>
    </location>
</feature>
<evidence type="ECO:0000313" key="20">
    <source>
        <dbReference type="EMBL" id="CDX02638.1"/>
    </source>
</evidence>
<reference evidence="20" key="1">
    <citation type="submission" date="2014-07" db="EMBL/GenBank/DDBJ databases">
        <authorList>
            <person name="Hornung V.Bastian."/>
        </authorList>
    </citation>
    <scope>NUCLEOTIDE SEQUENCE</scope>
    <source>
        <strain evidence="20">PCE-S</strain>
    </source>
</reference>
<feature type="transmembrane region" description="Helical" evidence="19">
    <location>
        <begin position="236"/>
        <end position="256"/>
    </location>
</feature>
<proteinExistence type="inferred from homology"/>
<dbReference type="PANTHER" id="PTHR46382:SF1">
    <property type="entry name" value="PHOSPHATIDATE CYTIDYLYLTRANSFERASE"/>
    <property type="match status" value="1"/>
</dbReference>
<evidence type="ECO:0000256" key="11">
    <source>
        <dbReference type="ARBA" id="ARBA00022692"/>
    </source>
</evidence>
<dbReference type="InterPro" id="IPR000374">
    <property type="entry name" value="PC_trans"/>
</dbReference>
<keyword evidence="11 18" id="KW-0812">Transmembrane</keyword>
<dbReference type="PANTHER" id="PTHR46382">
    <property type="entry name" value="PHOSPHATIDATE CYTIDYLYLTRANSFERASE"/>
    <property type="match status" value="1"/>
</dbReference>
<dbReference type="RefSeq" id="WP_208925760.1">
    <property type="nucleotide sequence ID" value="NZ_LK996017.1"/>
</dbReference>
<protein>
    <recommendedName>
        <fullName evidence="7 18">Phosphatidate cytidylyltransferase</fullName>
        <ecNumber evidence="6 18">2.7.7.41</ecNumber>
    </recommendedName>
</protein>
<feature type="transmembrane region" description="Helical" evidence="19">
    <location>
        <begin position="171"/>
        <end position="190"/>
    </location>
</feature>
<accession>A0A098B178</accession>
<dbReference type="AlphaFoldDB" id="A0A098B178"/>
<dbReference type="EMBL" id="LK996017">
    <property type="protein sequence ID" value="CDX02638.1"/>
    <property type="molecule type" value="Genomic_DNA"/>
</dbReference>
<evidence type="ECO:0000256" key="1">
    <source>
        <dbReference type="ARBA" id="ARBA00001698"/>
    </source>
</evidence>
<evidence type="ECO:0000256" key="2">
    <source>
        <dbReference type="ARBA" id="ARBA00004651"/>
    </source>
</evidence>
<keyword evidence="14" id="KW-0443">Lipid metabolism</keyword>
<evidence type="ECO:0000256" key="18">
    <source>
        <dbReference type="RuleBase" id="RU003938"/>
    </source>
</evidence>
<evidence type="ECO:0000256" key="4">
    <source>
        <dbReference type="ARBA" id="ARBA00005189"/>
    </source>
</evidence>
<evidence type="ECO:0000256" key="13">
    <source>
        <dbReference type="ARBA" id="ARBA00022989"/>
    </source>
</evidence>
<evidence type="ECO:0000256" key="16">
    <source>
        <dbReference type="ARBA" id="ARBA00023209"/>
    </source>
</evidence>
<evidence type="ECO:0000256" key="15">
    <source>
        <dbReference type="ARBA" id="ARBA00023136"/>
    </source>
</evidence>
<evidence type="ECO:0000256" key="19">
    <source>
        <dbReference type="SAM" id="Phobius"/>
    </source>
</evidence>
<dbReference type="GO" id="GO:0004605">
    <property type="term" value="F:phosphatidate cytidylyltransferase activity"/>
    <property type="evidence" value="ECO:0007669"/>
    <property type="project" value="UniProtKB-EC"/>
</dbReference>
<keyword evidence="9" id="KW-0444">Lipid biosynthesis</keyword>
<evidence type="ECO:0000256" key="9">
    <source>
        <dbReference type="ARBA" id="ARBA00022516"/>
    </source>
</evidence>
<dbReference type="PROSITE" id="PS01315">
    <property type="entry name" value="CDS"/>
    <property type="match status" value="1"/>
</dbReference>
<organism evidence="20">
    <name type="scientific">Desulfitobacterium hafniense</name>
    <name type="common">Desulfitobacterium frappieri</name>
    <dbReference type="NCBI Taxonomy" id="49338"/>
    <lineage>
        <taxon>Bacteria</taxon>
        <taxon>Bacillati</taxon>
        <taxon>Bacillota</taxon>
        <taxon>Clostridia</taxon>
        <taxon>Eubacteriales</taxon>
        <taxon>Desulfitobacteriaceae</taxon>
        <taxon>Desulfitobacterium</taxon>
    </lineage>
</organism>
<keyword evidence="10 18" id="KW-0808">Transferase</keyword>
<feature type="transmembrane region" description="Helical" evidence="19">
    <location>
        <begin position="6"/>
        <end position="38"/>
    </location>
</feature>
<evidence type="ECO:0000256" key="12">
    <source>
        <dbReference type="ARBA" id="ARBA00022695"/>
    </source>
</evidence>
<keyword evidence="8" id="KW-1003">Cell membrane</keyword>
<feature type="transmembrane region" description="Helical" evidence="19">
    <location>
        <begin position="129"/>
        <end position="150"/>
    </location>
</feature>
<feature type="transmembrane region" description="Helical" evidence="19">
    <location>
        <begin position="50"/>
        <end position="69"/>
    </location>
</feature>
<keyword evidence="12 18" id="KW-0548">Nucleotidyltransferase</keyword>
<comment type="catalytic activity">
    <reaction evidence="1 18">
        <text>a 1,2-diacyl-sn-glycero-3-phosphate + CTP + H(+) = a CDP-1,2-diacyl-sn-glycerol + diphosphate</text>
        <dbReference type="Rhea" id="RHEA:16229"/>
        <dbReference type="ChEBI" id="CHEBI:15378"/>
        <dbReference type="ChEBI" id="CHEBI:33019"/>
        <dbReference type="ChEBI" id="CHEBI:37563"/>
        <dbReference type="ChEBI" id="CHEBI:58332"/>
        <dbReference type="ChEBI" id="CHEBI:58608"/>
        <dbReference type="EC" id="2.7.7.41"/>
    </reaction>
</comment>
<evidence type="ECO:0000256" key="5">
    <source>
        <dbReference type="ARBA" id="ARBA00010185"/>
    </source>
</evidence>
<evidence type="ECO:0000256" key="8">
    <source>
        <dbReference type="ARBA" id="ARBA00022475"/>
    </source>
</evidence>
<comment type="pathway">
    <text evidence="3 18">Phospholipid metabolism; CDP-diacylglycerol biosynthesis; CDP-diacylglycerol from sn-glycerol 3-phosphate: step 3/3.</text>
</comment>
<dbReference type="Pfam" id="PF01148">
    <property type="entry name" value="CTP_transf_1"/>
    <property type="match status" value="1"/>
</dbReference>
<evidence type="ECO:0000256" key="7">
    <source>
        <dbReference type="ARBA" id="ARBA00019373"/>
    </source>
</evidence>
<evidence type="ECO:0000256" key="6">
    <source>
        <dbReference type="ARBA" id="ARBA00012487"/>
    </source>
</evidence>
<dbReference type="GO" id="GO:0016024">
    <property type="term" value="P:CDP-diacylglycerol biosynthetic process"/>
    <property type="evidence" value="ECO:0007669"/>
    <property type="project" value="UniProtKB-UniPathway"/>
</dbReference>
<dbReference type="GO" id="GO:0005886">
    <property type="term" value="C:plasma membrane"/>
    <property type="evidence" value="ECO:0007669"/>
    <property type="project" value="UniProtKB-SubCell"/>
</dbReference>
<name>A0A098B178_DESHA</name>
<keyword evidence="17" id="KW-1208">Phospholipid metabolism</keyword>
<dbReference type="EC" id="2.7.7.41" evidence="6 18"/>
<comment type="pathway">
    <text evidence="4">Lipid metabolism.</text>
</comment>
<keyword evidence="15 19" id="KW-0472">Membrane</keyword>
<evidence type="ECO:0000256" key="14">
    <source>
        <dbReference type="ARBA" id="ARBA00023098"/>
    </source>
</evidence>
<dbReference type="UniPathway" id="UPA00557">
    <property type="reaction ID" value="UER00614"/>
</dbReference>